<organism evidence="9 10">
    <name type="scientific">Cotesia congregata</name>
    <name type="common">Parasitoid wasp</name>
    <name type="synonym">Apanteles congregatus</name>
    <dbReference type="NCBI Taxonomy" id="51543"/>
    <lineage>
        <taxon>Eukaryota</taxon>
        <taxon>Metazoa</taxon>
        <taxon>Ecdysozoa</taxon>
        <taxon>Arthropoda</taxon>
        <taxon>Hexapoda</taxon>
        <taxon>Insecta</taxon>
        <taxon>Pterygota</taxon>
        <taxon>Neoptera</taxon>
        <taxon>Endopterygota</taxon>
        <taxon>Hymenoptera</taxon>
        <taxon>Apocrita</taxon>
        <taxon>Ichneumonoidea</taxon>
        <taxon>Braconidae</taxon>
        <taxon>Microgastrinae</taxon>
        <taxon>Cotesia</taxon>
    </lineage>
</organism>
<dbReference type="GO" id="GO:0098574">
    <property type="term" value="C:cytoplasmic side of lysosomal membrane"/>
    <property type="evidence" value="ECO:0007669"/>
    <property type="project" value="TreeGrafter"/>
</dbReference>
<keyword evidence="5" id="KW-0458">Lysosome</keyword>
<evidence type="ECO:0000256" key="4">
    <source>
        <dbReference type="ARBA" id="ARBA00023136"/>
    </source>
</evidence>
<dbReference type="PANTHER" id="PTHR31634:SF2">
    <property type="entry name" value="BLOC-1-RELATED COMPLEX SUBUNIT 5"/>
    <property type="match status" value="1"/>
</dbReference>
<feature type="domain" description="Oxidoreductase-like" evidence="8">
    <location>
        <begin position="355"/>
        <end position="378"/>
    </location>
</feature>
<dbReference type="InterPro" id="IPR019180">
    <property type="entry name" value="Oxidoreductase-like_N"/>
</dbReference>
<dbReference type="GO" id="GO:0099078">
    <property type="term" value="C:BORC complex"/>
    <property type="evidence" value="ECO:0007669"/>
    <property type="project" value="TreeGrafter"/>
</dbReference>
<feature type="region of interest" description="Disordered" evidence="7">
    <location>
        <begin position="325"/>
        <end position="348"/>
    </location>
</feature>
<keyword evidence="10" id="KW-1185">Reference proteome</keyword>
<feature type="compositionally biased region" description="Polar residues" evidence="7">
    <location>
        <begin position="1"/>
        <end position="10"/>
    </location>
</feature>
<evidence type="ECO:0000256" key="1">
    <source>
        <dbReference type="ARBA" id="ARBA00004122"/>
    </source>
</evidence>
<keyword evidence="6" id="KW-0449">Lipoprotein</keyword>
<dbReference type="EMBL" id="CAJNRD030001124">
    <property type="protein sequence ID" value="CAG5109278.1"/>
    <property type="molecule type" value="Genomic_DNA"/>
</dbReference>
<dbReference type="Pfam" id="PF10158">
    <property type="entry name" value="LOH1CR12"/>
    <property type="match status" value="1"/>
</dbReference>
<evidence type="ECO:0000256" key="6">
    <source>
        <dbReference type="ARBA" id="ARBA00023288"/>
    </source>
</evidence>
<dbReference type="Proteomes" id="UP000786811">
    <property type="component" value="Unassembled WGS sequence"/>
</dbReference>
<evidence type="ECO:0000313" key="9">
    <source>
        <dbReference type="EMBL" id="CAG5109278.1"/>
    </source>
</evidence>
<feature type="compositionally biased region" description="Polar residues" evidence="7">
    <location>
        <begin position="339"/>
        <end position="348"/>
    </location>
</feature>
<feature type="compositionally biased region" description="Polar residues" evidence="7">
    <location>
        <begin position="63"/>
        <end position="79"/>
    </location>
</feature>
<feature type="compositionally biased region" description="Basic and acidic residues" evidence="7">
    <location>
        <begin position="32"/>
        <end position="42"/>
    </location>
</feature>
<proteinExistence type="inferred from homology"/>
<accession>A0A8J2HSK1</accession>
<comment type="similarity">
    <text evidence="2">Belongs to the BORCS5 family.</text>
</comment>
<evidence type="ECO:0000256" key="3">
    <source>
        <dbReference type="ARBA" id="ARBA00022300"/>
    </source>
</evidence>
<reference evidence="9" key="1">
    <citation type="submission" date="2021-04" db="EMBL/GenBank/DDBJ databases">
        <authorList>
            <person name="Chebbi M.A.C M."/>
        </authorList>
    </citation>
    <scope>NUCLEOTIDE SEQUENCE</scope>
</reference>
<evidence type="ECO:0000256" key="7">
    <source>
        <dbReference type="SAM" id="MobiDB-lite"/>
    </source>
</evidence>
<dbReference type="GO" id="GO:0072384">
    <property type="term" value="P:organelle transport along microtubule"/>
    <property type="evidence" value="ECO:0007669"/>
    <property type="project" value="TreeGrafter"/>
</dbReference>
<evidence type="ECO:0000256" key="5">
    <source>
        <dbReference type="ARBA" id="ARBA00023228"/>
    </source>
</evidence>
<dbReference type="GO" id="GO:1903744">
    <property type="term" value="P:positive regulation of anterograde synaptic vesicle transport"/>
    <property type="evidence" value="ECO:0007669"/>
    <property type="project" value="TreeGrafter"/>
</dbReference>
<dbReference type="OrthoDB" id="10035640at2759"/>
<dbReference type="GO" id="GO:0030672">
    <property type="term" value="C:synaptic vesicle membrane"/>
    <property type="evidence" value="ECO:0007669"/>
    <property type="project" value="TreeGrafter"/>
</dbReference>
<protein>
    <recommendedName>
        <fullName evidence="3">BLOC-1-related complex subunit 5</fullName>
    </recommendedName>
</protein>
<feature type="region of interest" description="Disordered" evidence="7">
    <location>
        <begin position="1"/>
        <end position="95"/>
    </location>
</feature>
<comment type="caution">
    <text evidence="9">The sequence shown here is derived from an EMBL/GenBank/DDBJ whole genome shotgun (WGS) entry which is preliminary data.</text>
</comment>
<feature type="compositionally biased region" description="Low complexity" evidence="7">
    <location>
        <begin position="43"/>
        <end position="56"/>
    </location>
</feature>
<evidence type="ECO:0000259" key="8">
    <source>
        <dbReference type="Pfam" id="PF09791"/>
    </source>
</evidence>
<dbReference type="GO" id="GO:0032418">
    <property type="term" value="P:lysosome localization"/>
    <property type="evidence" value="ECO:0007669"/>
    <property type="project" value="InterPro"/>
</dbReference>
<evidence type="ECO:0000313" key="10">
    <source>
        <dbReference type="Proteomes" id="UP000786811"/>
    </source>
</evidence>
<sequence length="415" mass="46299">MGSEQSSQGAHGTHGRFSGQSRGQLRRGKSVPSREHLPDDTTPRSSSPGPSICSDSDLPYISYTVNQPIGDSPKISNKPSLIRGKSFGSSEVTRRKSSLGLRKTAVNSVKSTSTTAHNIVVVKPAISDPDTDKDPDLIKLQSIPMFLPIMRGTLNLPPGVRDPEILERLDPVGLYNLCARYQHHLNANAQMIANEQNSLCVNIDIEINKIMTQAVERQKKFAKFAEHMNKVHELSKQLTKCHMQLNQTLESLETLNNLLPIKDRLEPFQQTVVVLIRSDLIIDISLCNKKNNSGCCWTIFISKKKFSTNNTVNDSDKNKLIKRPMVTEQDINSDPVESVDNNSSNPTDQADDFVEPVNCCMSGCTNCVWIQYAEKLSETLTNSSDDVQKIIMEKVSDSNMRAFLSMELRLRNIIK</sequence>
<evidence type="ECO:0000256" key="2">
    <source>
        <dbReference type="ARBA" id="ARBA00010235"/>
    </source>
</evidence>
<dbReference type="PANTHER" id="PTHR31634">
    <property type="entry name" value="BLOC-1-RELATED COMPLEX SUBUNIT 5"/>
    <property type="match status" value="1"/>
</dbReference>
<dbReference type="AlphaFoldDB" id="A0A8J2HSK1"/>
<name>A0A8J2HSK1_COTCN</name>
<dbReference type="InterPro" id="IPR018780">
    <property type="entry name" value="TBORCS5"/>
</dbReference>
<gene>
    <name evidence="9" type="ORF">HICCMSTLAB_LOCUS13914</name>
</gene>
<dbReference type="CDD" id="cd22789">
    <property type="entry name" value="BORCS5-like"/>
    <property type="match status" value="1"/>
</dbReference>
<comment type="subcellular location">
    <subcellularLocation>
        <location evidence="1">Lysosome membrane</location>
        <topology evidence="1">Lipid-anchor</topology>
        <orientation evidence="1">Cytoplasmic side</orientation>
    </subcellularLocation>
</comment>
<dbReference type="Pfam" id="PF09791">
    <property type="entry name" value="Oxidored-like"/>
    <property type="match status" value="1"/>
</dbReference>
<keyword evidence="4" id="KW-0472">Membrane</keyword>